<dbReference type="Proteomes" id="UP000724584">
    <property type="component" value="Unassembled WGS sequence"/>
</dbReference>
<organism evidence="1 2">
    <name type="scientific">Chaetomium tenue</name>
    <dbReference type="NCBI Taxonomy" id="1854479"/>
    <lineage>
        <taxon>Eukaryota</taxon>
        <taxon>Fungi</taxon>
        <taxon>Dikarya</taxon>
        <taxon>Ascomycota</taxon>
        <taxon>Pezizomycotina</taxon>
        <taxon>Sordariomycetes</taxon>
        <taxon>Sordariomycetidae</taxon>
        <taxon>Sordariales</taxon>
        <taxon>Chaetomiaceae</taxon>
        <taxon>Chaetomium</taxon>
    </lineage>
</organism>
<reference evidence="1 2" key="1">
    <citation type="journal article" date="2021" name="Nat. Commun.">
        <title>Genetic determinants of endophytism in the Arabidopsis root mycobiome.</title>
        <authorList>
            <person name="Mesny F."/>
            <person name="Miyauchi S."/>
            <person name="Thiergart T."/>
            <person name="Pickel B."/>
            <person name="Atanasova L."/>
            <person name="Karlsson M."/>
            <person name="Huettel B."/>
            <person name="Barry K.W."/>
            <person name="Haridas S."/>
            <person name="Chen C."/>
            <person name="Bauer D."/>
            <person name="Andreopoulos W."/>
            <person name="Pangilinan J."/>
            <person name="LaButti K."/>
            <person name="Riley R."/>
            <person name="Lipzen A."/>
            <person name="Clum A."/>
            <person name="Drula E."/>
            <person name="Henrissat B."/>
            <person name="Kohler A."/>
            <person name="Grigoriev I.V."/>
            <person name="Martin F.M."/>
            <person name="Hacquard S."/>
        </authorList>
    </citation>
    <scope>NUCLEOTIDE SEQUENCE [LARGE SCALE GENOMIC DNA]</scope>
    <source>
        <strain evidence="1 2">MPI-SDFR-AT-0079</strain>
    </source>
</reference>
<sequence length="184" mass="20434">MNMAGGDAVSVLVLPVTRRRRPCALETWLSSPRVLSIYKPSYPCATLSKRTCLPGKGQEQPIHHVTPCPVFPLPFPSLFAFFKSPTRRDHHDPFLPLHTAIKPALPASRGVTPGRSLPRPVAPLPLLSRRGLSMKQQRVVFAIVWAPLSTTWLAWLLKYMLYDRAMTAAGRHQTLTPSSPPSRA</sequence>
<keyword evidence="2" id="KW-1185">Reference proteome</keyword>
<evidence type="ECO:0000313" key="2">
    <source>
        <dbReference type="Proteomes" id="UP000724584"/>
    </source>
</evidence>
<evidence type="ECO:0000313" key="1">
    <source>
        <dbReference type="EMBL" id="KAH6628172.1"/>
    </source>
</evidence>
<accession>A0ACB7P6G0</accession>
<dbReference type="EMBL" id="JAGIZQ010000005">
    <property type="protein sequence ID" value="KAH6628172.1"/>
    <property type="molecule type" value="Genomic_DNA"/>
</dbReference>
<gene>
    <name evidence="1" type="ORF">F5144DRAFT_578176</name>
</gene>
<comment type="caution">
    <text evidence="1">The sequence shown here is derived from an EMBL/GenBank/DDBJ whole genome shotgun (WGS) entry which is preliminary data.</text>
</comment>
<name>A0ACB7P6G0_9PEZI</name>
<protein>
    <submittedName>
        <fullName evidence="1">Uncharacterized protein</fullName>
    </submittedName>
</protein>
<proteinExistence type="predicted"/>